<proteinExistence type="predicted"/>
<dbReference type="Proteomes" id="UP000077519">
    <property type="component" value="Unassembled WGS sequence"/>
</dbReference>
<dbReference type="PANTHER" id="PTHR13774:SF32">
    <property type="entry name" value="ANTISENSE-ENHANCING SEQUENCE 1"/>
    <property type="match status" value="1"/>
</dbReference>
<dbReference type="GO" id="GO:0005737">
    <property type="term" value="C:cytoplasm"/>
    <property type="evidence" value="ECO:0007669"/>
    <property type="project" value="TreeGrafter"/>
</dbReference>
<dbReference type="PANTHER" id="PTHR13774">
    <property type="entry name" value="PHENAZINE BIOSYNTHESIS PROTEIN"/>
    <property type="match status" value="1"/>
</dbReference>
<keyword evidence="3" id="KW-1185">Reference proteome</keyword>
<dbReference type="Gene3D" id="3.10.310.10">
    <property type="entry name" value="Diaminopimelate Epimerase, Chain A, domain 1"/>
    <property type="match status" value="2"/>
</dbReference>
<feature type="active site" evidence="1">
    <location>
        <position position="46"/>
    </location>
</feature>
<sequence>MSIDVAVVRVFTDDAGRYGNPLGIVRSHAVPPAERQSLATELGFSETIFVDHDGGSTASAAIFTPAVELPFAGHPTVGLSWWLGAQGHPIDTLVVPAGELQVTYGDGTTAVRARADWAPEFTMHPLTTVDEVESVDPSTFTEGHHYVWAWMDAEHEAIRSRMFAPEMGIAEDEATGAAAVRITASLGLGIRIHQGRGSRLLTTCLDDGWIELGGRTVADSSITVR</sequence>
<accession>A0A177YBG4</accession>
<dbReference type="RefSeq" id="WP_068428957.1">
    <property type="nucleotide sequence ID" value="NZ_LVHI01000023.1"/>
</dbReference>
<dbReference type="AlphaFoldDB" id="A0A177YBG4"/>
<dbReference type="SUPFAM" id="SSF54506">
    <property type="entry name" value="Diaminopimelate epimerase-like"/>
    <property type="match status" value="1"/>
</dbReference>
<protein>
    <recommendedName>
        <fullName evidence="4">Phenazine biosynthesis protein PhzF family</fullName>
    </recommendedName>
</protein>
<dbReference type="PIRSF" id="PIRSF016184">
    <property type="entry name" value="PhzC_PhzF"/>
    <property type="match status" value="1"/>
</dbReference>
<name>A0A177YBG4_9NOCA</name>
<dbReference type="InterPro" id="IPR003719">
    <property type="entry name" value="Phenazine_PhzF-like"/>
</dbReference>
<reference evidence="2 3" key="1">
    <citation type="submission" date="2016-03" db="EMBL/GenBank/DDBJ databases">
        <title>Genome sequence of Rhodococcus kyotonensis KB10.</title>
        <authorList>
            <person name="Jeong H."/>
            <person name="Hong C.E."/>
            <person name="Jo S.H."/>
            <person name="Park J.M."/>
        </authorList>
    </citation>
    <scope>NUCLEOTIDE SEQUENCE [LARGE SCALE GENOMIC DNA]</scope>
    <source>
        <strain evidence="2 3">KB10</strain>
    </source>
</reference>
<organism evidence="2 3">
    <name type="scientific">Rhodococcoides kyotonense</name>
    <dbReference type="NCBI Taxonomy" id="398843"/>
    <lineage>
        <taxon>Bacteria</taxon>
        <taxon>Bacillati</taxon>
        <taxon>Actinomycetota</taxon>
        <taxon>Actinomycetes</taxon>
        <taxon>Mycobacteriales</taxon>
        <taxon>Nocardiaceae</taxon>
        <taxon>Rhodococcoides</taxon>
    </lineage>
</organism>
<evidence type="ECO:0000313" key="2">
    <source>
        <dbReference type="EMBL" id="OAK52862.1"/>
    </source>
</evidence>
<comment type="caution">
    <text evidence="2">The sequence shown here is derived from an EMBL/GenBank/DDBJ whole genome shotgun (WGS) entry which is preliminary data.</text>
</comment>
<dbReference type="Pfam" id="PF02567">
    <property type="entry name" value="PhzC-PhzF"/>
    <property type="match status" value="1"/>
</dbReference>
<evidence type="ECO:0008006" key="4">
    <source>
        <dbReference type="Google" id="ProtNLM"/>
    </source>
</evidence>
<evidence type="ECO:0000313" key="3">
    <source>
        <dbReference type="Proteomes" id="UP000077519"/>
    </source>
</evidence>
<dbReference type="EMBL" id="LVHI01000023">
    <property type="protein sequence ID" value="OAK52862.1"/>
    <property type="molecule type" value="Genomic_DNA"/>
</dbReference>
<gene>
    <name evidence="2" type="ORF">A3K89_08860</name>
</gene>
<evidence type="ECO:0000256" key="1">
    <source>
        <dbReference type="PIRSR" id="PIRSR016184-1"/>
    </source>
</evidence>
<dbReference type="GO" id="GO:0016853">
    <property type="term" value="F:isomerase activity"/>
    <property type="evidence" value="ECO:0007669"/>
    <property type="project" value="TreeGrafter"/>
</dbReference>